<comment type="caution">
    <text evidence="3">The sequence shown here is derived from an EMBL/GenBank/DDBJ whole genome shotgun (WGS) entry which is preliminary data.</text>
</comment>
<dbReference type="Proteomes" id="UP000294662">
    <property type="component" value="Unassembled WGS sequence"/>
</dbReference>
<dbReference type="GO" id="GO:0005576">
    <property type="term" value="C:extracellular region"/>
    <property type="evidence" value="ECO:0007669"/>
    <property type="project" value="UniProtKB-SubCell"/>
</dbReference>
<evidence type="ECO:0000256" key="2">
    <source>
        <dbReference type="ARBA" id="ARBA00022525"/>
    </source>
</evidence>
<evidence type="ECO:0000256" key="1">
    <source>
        <dbReference type="ARBA" id="ARBA00004613"/>
    </source>
</evidence>
<dbReference type="PROSITE" id="PS00330">
    <property type="entry name" value="HEMOLYSIN_CALCIUM"/>
    <property type="match status" value="4"/>
</dbReference>
<dbReference type="InterPro" id="IPR001343">
    <property type="entry name" value="Hemolysn_Ca-bd"/>
</dbReference>
<comment type="subcellular location">
    <subcellularLocation>
        <location evidence="1">Secreted</location>
    </subcellularLocation>
</comment>
<dbReference type="InterPro" id="IPR018511">
    <property type="entry name" value="Hemolysin-typ_Ca-bd_CS"/>
</dbReference>
<dbReference type="AlphaFoldDB" id="A0A4R5EVR0"/>
<keyword evidence="4" id="KW-1185">Reference proteome</keyword>
<dbReference type="OrthoDB" id="7727094at2"/>
<evidence type="ECO:0000313" key="3">
    <source>
        <dbReference type="EMBL" id="TDE38981.1"/>
    </source>
</evidence>
<dbReference type="PANTHER" id="PTHR38340">
    <property type="entry name" value="S-LAYER PROTEIN"/>
    <property type="match status" value="1"/>
</dbReference>
<dbReference type="RefSeq" id="WP_132828274.1">
    <property type="nucleotide sequence ID" value="NZ_SMFP01000004.1"/>
</dbReference>
<dbReference type="EMBL" id="SMFP01000004">
    <property type="protein sequence ID" value="TDE38981.1"/>
    <property type="molecule type" value="Genomic_DNA"/>
</dbReference>
<keyword evidence="2" id="KW-0964">Secreted</keyword>
<dbReference type="SUPFAM" id="SSF51120">
    <property type="entry name" value="beta-Roll"/>
    <property type="match status" value="2"/>
</dbReference>
<reference evidence="3 4" key="1">
    <citation type="submission" date="2019-03" db="EMBL/GenBank/DDBJ databases">
        <authorList>
            <person name="Zhang S."/>
        </authorList>
    </citation>
    <scope>NUCLEOTIDE SEQUENCE [LARGE SCALE GENOMIC DNA]</scope>
    <source>
        <strain evidence="3 4">S4J41</strain>
    </source>
</reference>
<protein>
    <submittedName>
        <fullName evidence="3">Calcium-binding protein</fullName>
    </submittedName>
</protein>
<name>A0A4R5EVR0_9RHOB</name>
<dbReference type="Gene3D" id="2.150.10.10">
    <property type="entry name" value="Serralysin-like metalloprotease, C-terminal"/>
    <property type="match status" value="3"/>
</dbReference>
<organism evidence="3 4">
    <name type="scientific">Antarcticimicrobium sediminis</name>
    <dbReference type="NCBI Taxonomy" id="2546227"/>
    <lineage>
        <taxon>Bacteria</taxon>
        <taxon>Pseudomonadati</taxon>
        <taxon>Pseudomonadota</taxon>
        <taxon>Alphaproteobacteria</taxon>
        <taxon>Rhodobacterales</taxon>
        <taxon>Paracoccaceae</taxon>
        <taxon>Antarcticimicrobium</taxon>
    </lineage>
</organism>
<dbReference type="GO" id="GO:0005509">
    <property type="term" value="F:calcium ion binding"/>
    <property type="evidence" value="ECO:0007669"/>
    <property type="project" value="InterPro"/>
</dbReference>
<evidence type="ECO:0000313" key="4">
    <source>
        <dbReference type="Proteomes" id="UP000294662"/>
    </source>
</evidence>
<dbReference type="Pfam" id="PF00353">
    <property type="entry name" value="HemolysinCabind"/>
    <property type="match status" value="5"/>
</dbReference>
<dbReference type="InterPro" id="IPR011049">
    <property type="entry name" value="Serralysin-like_metalloprot_C"/>
</dbReference>
<dbReference type="InterPro" id="IPR050557">
    <property type="entry name" value="RTX_toxin/Mannuronan_C5-epim"/>
</dbReference>
<gene>
    <name evidence="3" type="ORF">E1B25_08185</name>
</gene>
<dbReference type="PANTHER" id="PTHR38340:SF1">
    <property type="entry name" value="S-LAYER PROTEIN"/>
    <property type="match status" value="1"/>
</dbReference>
<sequence>MVDIRARAGFANFFDTGRLTDFTALNDVNNASYLEAFGVFSESGNWSVTTLSSSKIVLAAEDPWLSGLSLEAQILGTGIGPVSSLAALDDAIRSGVATGDFTQIKISGSKSALWDGDDTLKNKTFLTFDFADDGYTVTSGNLRIEIPGTLPSSLQDIFAIGQVADQVAGYSSLTPAQQANVIAQMNTLASGGFSVILNGTTVLELAVSATEISLSQMGYSLVLEGSFPTMVGDAFALLTDLSAALDSGADIDISRPTGYSIDVVKITDPDNKVVLTTVGDLGTSDTISLDTIRLDGKTVNNLVMGDNTENYVSTSFGMDTWTPYIPGDYLDGTAGRDHIFGLGGNDTLFGHKGNDVLFGGTGNDYLDGGAGNDVLNPGSNLSGDMTWGSKGNDTIILTDSGMGFQEITYRTFDRGVDISINGKTNTGTVTKGGAGTDTIVDVAVPMKAGWTSVAGGFSVTGSDFDDSFDIVTAPKSWTDVHGFDGSDSFDLTLSANSILRLSFVGGQGAEVNLKTGVIANDSWGNSETVSVQNKGGQIELNGTYHNDTLVGDKFSNRFILGQGDDVANGLGGQDMVRYDRSGVGSVEVNLTTGTATGTWWDGAFTHTLLKIEDVRGSHDGNDTLIGSAVANRLEGRGGRDTLIGRGGNDILLGEDGHDQLLGGAGRDKLFGGAGNDRLDGGNGNDILKGNLGADDFVFSAGNDRVFGFGGKDQVDLGNAVGITGFVDLKNHHMEEKAGDVIITDADGNTMTLLNTGLDTLDKGDFIF</sequence>
<proteinExistence type="predicted"/>
<accession>A0A4R5EVR0</accession>
<dbReference type="PRINTS" id="PR00313">
    <property type="entry name" value="CABNDNGRPT"/>
</dbReference>